<dbReference type="PANTHER" id="PTHR43791">
    <property type="entry name" value="PERMEASE-RELATED"/>
    <property type="match status" value="1"/>
</dbReference>
<feature type="region of interest" description="Disordered" evidence="6">
    <location>
        <begin position="1"/>
        <end position="23"/>
    </location>
</feature>
<dbReference type="OMA" id="AWRTYYV"/>
<feature type="compositionally biased region" description="Basic and acidic residues" evidence="6">
    <location>
        <begin position="1"/>
        <end position="11"/>
    </location>
</feature>
<organism evidence="8 9">
    <name type="scientific">Aspergillus violaceofuscus (strain CBS 115571)</name>
    <dbReference type="NCBI Taxonomy" id="1450538"/>
    <lineage>
        <taxon>Eukaryota</taxon>
        <taxon>Fungi</taxon>
        <taxon>Dikarya</taxon>
        <taxon>Ascomycota</taxon>
        <taxon>Pezizomycotina</taxon>
        <taxon>Eurotiomycetes</taxon>
        <taxon>Eurotiomycetidae</taxon>
        <taxon>Eurotiales</taxon>
        <taxon>Aspergillaceae</taxon>
        <taxon>Aspergillus</taxon>
    </lineage>
</organism>
<dbReference type="GO" id="GO:0016020">
    <property type="term" value="C:membrane"/>
    <property type="evidence" value="ECO:0007669"/>
    <property type="project" value="UniProtKB-SubCell"/>
</dbReference>
<feature type="transmembrane region" description="Helical" evidence="7">
    <location>
        <begin position="360"/>
        <end position="379"/>
    </location>
</feature>
<feature type="transmembrane region" description="Helical" evidence="7">
    <location>
        <begin position="123"/>
        <end position="147"/>
    </location>
</feature>
<dbReference type="InterPro" id="IPR036259">
    <property type="entry name" value="MFS_trans_sf"/>
</dbReference>
<evidence type="ECO:0000256" key="2">
    <source>
        <dbReference type="ARBA" id="ARBA00022448"/>
    </source>
</evidence>
<dbReference type="Proteomes" id="UP000249829">
    <property type="component" value="Unassembled WGS sequence"/>
</dbReference>
<dbReference type="GO" id="GO:0022857">
    <property type="term" value="F:transmembrane transporter activity"/>
    <property type="evidence" value="ECO:0007669"/>
    <property type="project" value="InterPro"/>
</dbReference>
<keyword evidence="2" id="KW-0813">Transport</keyword>
<feature type="transmembrane region" description="Helical" evidence="7">
    <location>
        <begin position="391"/>
        <end position="411"/>
    </location>
</feature>
<dbReference type="AlphaFoldDB" id="A0A2V5HK51"/>
<dbReference type="InterPro" id="IPR011701">
    <property type="entry name" value="MFS"/>
</dbReference>
<keyword evidence="3 7" id="KW-0812">Transmembrane</keyword>
<feature type="transmembrane region" description="Helical" evidence="7">
    <location>
        <begin position="423"/>
        <end position="444"/>
    </location>
</feature>
<feature type="transmembrane region" description="Helical" evidence="7">
    <location>
        <begin position="450"/>
        <end position="472"/>
    </location>
</feature>
<name>A0A2V5HK51_ASPV1</name>
<dbReference type="SUPFAM" id="SSF103473">
    <property type="entry name" value="MFS general substrate transporter"/>
    <property type="match status" value="1"/>
</dbReference>
<feature type="transmembrane region" description="Helical" evidence="7">
    <location>
        <begin position="226"/>
        <end position="245"/>
    </location>
</feature>
<evidence type="ECO:0000313" key="9">
    <source>
        <dbReference type="Proteomes" id="UP000249829"/>
    </source>
</evidence>
<evidence type="ECO:0000256" key="7">
    <source>
        <dbReference type="SAM" id="Phobius"/>
    </source>
</evidence>
<feature type="transmembrane region" description="Helical" evidence="7">
    <location>
        <begin position="335"/>
        <end position="353"/>
    </location>
</feature>
<keyword evidence="9" id="KW-1185">Reference proteome</keyword>
<reference evidence="8 9" key="1">
    <citation type="submission" date="2018-02" db="EMBL/GenBank/DDBJ databases">
        <title>The genomes of Aspergillus section Nigri reveals drivers in fungal speciation.</title>
        <authorList>
            <consortium name="DOE Joint Genome Institute"/>
            <person name="Vesth T.C."/>
            <person name="Nybo J."/>
            <person name="Theobald S."/>
            <person name="Brandl J."/>
            <person name="Frisvad J.C."/>
            <person name="Nielsen K.F."/>
            <person name="Lyhne E.K."/>
            <person name="Kogle M.E."/>
            <person name="Kuo A."/>
            <person name="Riley R."/>
            <person name="Clum A."/>
            <person name="Nolan M."/>
            <person name="Lipzen A."/>
            <person name="Salamov A."/>
            <person name="Henrissat B."/>
            <person name="Wiebenga A."/>
            <person name="De vries R.P."/>
            <person name="Grigoriev I.V."/>
            <person name="Mortensen U.H."/>
            <person name="Andersen M.R."/>
            <person name="Baker S.E."/>
        </authorList>
    </citation>
    <scope>NUCLEOTIDE SEQUENCE [LARGE SCALE GENOMIC DNA]</scope>
    <source>
        <strain evidence="8 9">CBS 115571</strain>
    </source>
</reference>
<gene>
    <name evidence="8" type="ORF">BO99DRAFT_410210</name>
</gene>
<dbReference type="EMBL" id="KZ825111">
    <property type="protein sequence ID" value="PYI22384.1"/>
    <property type="molecule type" value="Genomic_DNA"/>
</dbReference>
<keyword evidence="4 7" id="KW-1133">Transmembrane helix</keyword>
<comment type="subcellular location">
    <subcellularLocation>
        <location evidence="1">Membrane</location>
        <topology evidence="1">Multi-pass membrane protein</topology>
    </subcellularLocation>
</comment>
<dbReference type="PANTHER" id="PTHR43791:SF7">
    <property type="entry name" value="MAJOR FACILITATOR SUPERFAMILY (MFS) PROFILE DOMAIN-CONTAINING PROTEIN"/>
    <property type="match status" value="1"/>
</dbReference>
<dbReference type="STRING" id="1450538.A0A2V5HK51"/>
<evidence type="ECO:0000256" key="5">
    <source>
        <dbReference type="ARBA" id="ARBA00023136"/>
    </source>
</evidence>
<evidence type="ECO:0000256" key="6">
    <source>
        <dbReference type="SAM" id="MobiDB-lite"/>
    </source>
</evidence>
<dbReference type="Pfam" id="PF07690">
    <property type="entry name" value="MFS_1"/>
    <property type="match status" value="1"/>
</dbReference>
<proteinExistence type="predicted"/>
<sequence>MSLPHKTDISKVEAQPNRTSTASIHEGKVSDVAADIVHAAEDEFTQEQYNKLRKKIDWIILPLMWVISGTQYADKASIATQATFGMRADTHLAGQQYSWLTSIFYIAFLVSEAPGNYILQRSGLGITVAISMFCWAQGIIVLCIAFAKNFAGLAVLRFLEGVTECTTYPALLIITASWYTKEEHAMRSVVWGSANAGMDVLTSLINYGIGREAEARPTGLAPWKGISIFLGSLTIALSILVYFTFGTPREVRWLTDDEKRMASARIVASQTGSDAQKRDIDWRQVKITFQDPQTYFFFILVMVNSIPNGGTTAFGNLVYVSFGFTNLETLVEGKIPQQILSILWFLVAGYITLKKSDLRFYIMIFSVIPAFTGMLALALLPHNAGQLWVRWGMYFMTIVGNVAGPLIWTLLPSNVAGRTKKSVTGTVLFIAYCAGNCIGAQVFRDKDAPRYIPAIVVCSVMYALEIVLMGAWRSYYIWQNTRRDRLVAEMGLTKEQSLHLGRLNAEEDMTDWENVHFRYSV</sequence>
<keyword evidence="5 7" id="KW-0472">Membrane</keyword>
<evidence type="ECO:0000256" key="3">
    <source>
        <dbReference type="ARBA" id="ARBA00022692"/>
    </source>
</evidence>
<evidence type="ECO:0000256" key="4">
    <source>
        <dbReference type="ARBA" id="ARBA00022989"/>
    </source>
</evidence>
<evidence type="ECO:0000313" key="8">
    <source>
        <dbReference type="EMBL" id="PYI22384.1"/>
    </source>
</evidence>
<feature type="transmembrane region" description="Helical" evidence="7">
    <location>
        <begin position="93"/>
        <end position="111"/>
    </location>
</feature>
<accession>A0A2V5HK51</accession>
<evidence type="ECO:0000256" key="1">
    <source>
        <dbReference type="ARBA" id="ARBA00004141"/>
    </source>
</evidence>
<dbReference type="Gene3D" id="1.20.1250.20">
    <property type="entry name" value="MFS general substrate transporter like domains"/>
    <property type="match status" value="1"/>
</dbReference>
<protein>
    <submittedName>
        <fullName evidence="8">Major facilitator superfamily transporter</fullName>
    </submittedName>
</protein>
<feature type="transmembrane region" description="Helical" evidence="7">
    <location>
        <begin position="295"/>
        <end position="315"/>
    </location>
</feature>